<dbReference type="FunFam" id="3.30.70.330:FF:000376">
    <property type="entry name" value="Putative RNA binding protein"/>
    <property type="match status" value="1"/>
</dbReference>
<dbReference type="PANTHER" id="PTHR23236">
    <property type="entry name" value="EUKARYOTIC TRANSLATION INITIATION FACTOR 4B/4H"/>
    <property type="match status" value="1"/>
</dbReference>
<dbReference type="Proteomes" id="UP000503462">
    <property type="component" value="Chromosome 3"/>
</dbReference>
<feature type="region of interest" description="Disordered" evidence="3">
    <location>
        <begin position="187"/>
        <end position="299"/>
    </location>
</feature>
<protein>
    <recommendedName>
        <fullName evidence="4">RRM domain-containing protein</fullName>
    </recommendedName>
</protein>
<name>A0A6H0XXB8_9PEZI</name>
<dbReference type="EMBL" id="CP051141">
    <property type="protein sequence ID" value="QIW99300.1"/>
    <property type="molecule type" value="Genomic_DNA"/>
</dbReference>
<dbReference type="SUPFAM" id="SSF54928">
    <property type="entry name" value="RNA-binding domain, RBD"/>
    <property type="match status" value="1"/>
</dbReference>
<dbReference type="GO" id="GO:0019843">
    <property type="term" value="F:rRNA binding"/>
    <property type="evidence" value="ECO:0007669"/>
    <property type="project" value="TreeGrafter"/>
</dbReference>
<dbReference type="InterPro" id="IPR012677">
    <property type="entry name" value="Nucleotide-bd_a/b_plait_sf"/>
</dbReference>
<dbReference type="CDD" id="cd12400">
    <property type="entry name" value="RRM_Nop6"/>
    <property type="match status" value="1"/>
</dbReference>
<proteinExistence type="predicted"/>
<dbReference type="Gene3D" id="3.30.70.330">
    <property type="match status" value="1"/>
</dbReference>
<evidence type="ECO:0000313" key="5">
    <source>
        <dbReference type="EMBL" id="QIW99300.1"/>
    </source>
</evidence>
<dbReference type="SMART" id="SM00360">
    <property type="entry name" value="RRM"/>
    <property type="match status" value="1"/>
</dbReference>
<feature type="domain" description="RRM" evidence="4">
    <location>
        <begin position="123"/>
        <end position="224"/>
    </location>
</feature>
<keyword evidence="1 2" id="KW-0694">RNA-binding</keyword>
<dbReference type="GO" id="GO:0042274">
    <property type="term" value="P:ribosomal small subunit biogenesis"/>
    <property type="evidence" value="ECO:0007669"/>
    <property type="project" value="TreeGrafter"/>
</dbReference>
<feature type="region of interest" description="Disordered" evidence="3">
    <location>
        <begin position="1"/>
        <end position="120"/>
    </location>
</feature>
<dbReference type="InterPro" id="IPR034228">
    <property type="entry name" value="Nop6_RRM"/>
</dbReference>
<dbReference type="PANTHER" id="PTHR23236:SF51">
    <property type="entry name" value="NUCLEOLAR PROTEIN 6"/>
    <property type="match status" value="1"/>
</dbReference>
<evidence type="ECO:0000259" key="4">
    <source>
        <dbReference type="PROSITE" id="PS50102"/>
    </source>
</evidence>
<dbReference type="OrthoDB" id="167718at2759"/>
<dbReference type="GO" id="GO:0005730">
    <property type="term" value="C:nucleolus"/>
    <property type="evidence" value="ECO:0007669"/>
    <property type="project" value="TreeGrafter"/>
</dbReference>
<dbReference type="Pfam" id="PF00076">
    <property type="entry name" value="RRM_1"/>
    <property type="match status" value="1"/>
</dbReference>
<evidence type="ECO:0000256" key="3">
    <source>
        <dbReference type="SAM" id="MobiDB-lite"/>
    </source>
</evidence>
<dbReference type="InterPro" id="IPR035979">
    <property type="entry name" value="RBD_domain_sf"/>
</dbReference>
<evidence type="ECO:0000313" key="6">
    <source>
        <dbReference type="Proteomes" id="UP000503462"/>
    </source>
</evidence>
<feature type="compositionally biased region" description="Basic residues" evidence="3">
    <location>
        <begin position="207"/>
        <end position="216"/>
    </location>
</feature>
<feature type="compositionally biased region" description="Basic and acidic residues" evidence="3">
    <location>
        <begin position="230"/>
        <end position="260"/>
    </location>
</feature>
<evidence type="ECO:0000256" key="2">
    <source>
        <dbReference type="PROSITE-ProRule" id="PRU00176"/>
    </source>
</evidence>
<sequence>MSEDTSAVVSRKDKRAKRDAERASKFRKSGKKDKPAPADLPGDDQENSAEQAASAQTKPSPDEKAVSDTQVQSKKRKRAAVTQEPDAQDQSAKQESKTKTTTSKKRQKTADSDTGDAAGKKRFILFVGNLPYSTTDQSLEKHFEKLQPFSLRHRTDPATRKSKGFAFLEFENYDRLKTCLKLYHHSYFDPEDPNAKDPDEDPTQNSRMKKRAKGRKINVMLSAGGGGNTEARKEKIKVKNERLDGQRARRQEAERKAKEKERRKKSGAAVEVKGKQLEDAGPAEEEAMGGMHPSRLARM</sequence>
<reference evidence="5 6" key="1">
    <citation type="journal article" date="2016" name="Sci. Rep.">
        <title>Peltaster fructicola genome reveals evolution from an invasive phytopathogen to an ectophytic parasite.</title>
        <authorList>
            <person name="Xu C."/>
            <person name="Chen H."/>
            <person name="Gleason M.L."/>
            <person name="Xu J.R."/>
            <person name="Liu H."/>
            <person name="Zhang R."/>
            <person name="Sun G."/>
        </authorList>
    </citation>
    <scope>NUCLEOTIDE SEQUENCE [LARGE SCALE GENOMIC DNA]</scope>
    <source>
        <strain evidence="5 6">LNHT1506</strain>
    </source>
</reference>
<evidence type="ECO:0000256" key="1">
    <source>
        <dbReference type="ARBA" id="ARBA00022884"/>
    </source>
</evidence>
<gene>
    <name evidence="5" type="ORF">AMS68_004818</name>
</gene>
<dbReference type="PROSITE" id="PS50102">
    <property type="entry name" value="RRM"/>
    <property type="match status" value="1"/>
</dbReference>
<keyword evidence="6" id="KW-1185">Reference proteome</keyword>
<dbReference type="InterPro" id="IPR000504">
    <property type="entry name" value="RRM_dom"/>
</dbReference>
<dbReference type="AlphaFoldDB" id="A0A6H0XXB8"/>
<organism evidence="5 6">
    <name type="scientific">Peltaster fructicola</name>
    <dbReference type="NCBI Taxonomy" id="286661"/>
    <lineage>
        <taxon>Eukaryota</taxon>
        <taxon>Fungi</taxon>
        <taxon>Dikarya</taxon>
        <taxon>Ascomycota</taxon>
        <taxon>Pezizomycotina</taxon>
        <taxon>Dothideomycetes</taxon>
        <taxon>Dothideomycetes incertae sedis</taxon>
        <taxon>Peltaster</taxon>
    </lineage>
</organism>
<accession>A0A6H0XXB8</accession>